<dbReference type="EMBL" id="CM035425">
    <property type="protein sequence ID" value="KAH7330791.1"/>
    <property type="molecule type" value="Genomic_DNA"/>
</dbReference>
<evidence type="ECO:0000256" key="2">
    <source>
        <dbReference type="PIRSR" id="PIRSR000451-1"/>
    </source>
</evidence>
<dbReference type="InterPro" id="IPR012328">
    <property type="entry name" value="Chalcone/stilbene_synt_C"/>
</dbReference>
<dbReference type="Pfam" id="PF02797">
    <property type="entry name" value="Chal_sti_synt_C"/>
    <property type="match status" value="1"/>
</dbReference>
<keyword evidence="3" id="KW-0808">Transferase</keyword>
<feature type="domain" description="Chalcone/stilbene synthase N-terminal" evidence="4">
    <location>
        <begin position="6"/>
        <end position="213"/>
    </location>
</feature>
<evidence type="ECO:0000313" key="7">
    <source>
        <dbReference type="Proteomes" id="UP000825935"/>
    </source>
</evidence>
<evidence type="ECO:0000313" key="6">
    <source>
        <dbReference type="EMBL" id="KAH7330791.1"/>
    </source>
</evidence>
<dbReference type="OMA" id="SHESAHC"/>
<dbReference type="PANTHER" id="PTHR11877:SF80">
    <property type="entry name" value="CHALCONE SYNTHASE 1"/>
    <property type="match status" value="1"/>
</dbReference>
<evidence type="ECO:0000259" key="5">
    <source>
        <dbReference type="Pfam" id="PF02797"/>
    </source>
</evidence>
<dbReference type="Gene3D" id="3.40.47.10">
    <property type="match status" value="2"/>
</dbReference>
<dbReference type="PANTHER" id="PTHR11877">
    <property type="entry name" value="HYDROXYMETHYLGLUTARYL-COA SYNTHASE"/>
    <property type="match status" value="1"/>
</dbReference>
<comment type="caution">
    <text evidence="6">The sequence shown here is derived from an EMBL/GenBank/DDBJ whole genome shotgun (WGS) entry which is preliminary data.</text>
</comment>
<name>A0A8T2SEB6_CERRI</name>
<evidence type="ECO:0000259" key="4">
    <source>
        <dbReference type="Pfam" id="PF00195"/>
    </source>
</evidence>
<dbReference type="Proteomes" id="UP000825935">
    <property type="component" value="Chromosome 20"/>
</dbReference>
<evidence type="ECO:0000256" key="1">
    <source>
        <dbReference type="ARBA" id="ARBA00005531"/>
    </source>
</evidence>
<dbReference type="SUPFAM" id="SSF53901">
    <property type="entry name" value="Thiolase-like"/>
    <property type="match status" value="2"/>
</dbReference>
<evidence type="ECO:0000256" key="3">
    <source>
        <dbReference type="RuleBase" id="RU003633"/>
    </source>
</evidence>
<evidence type="ECO:0008006" key="8">
    <source>
        <dbReference type="Google" id="ProtNLM"/>
    </source>
</evidence>
<dbReference type="AlphaFoldDB" id="A0A8T2SEB6"/>
<proteinExistence type="inferred from homology"/>
<keyword evidence="3" id="KW-0012">Acyltransferase</keyword>
<dbReference type="InterPro" id="IPR001099">
    <property type="entry name" value="Chalcone/stilbene_synt_N"/>
</dbReference>
<accession>A0A8T2SEB6</accession>
<dbReference type="GO" id="GO:0016747">
    <property type="term" value="F:acyltransferase activity, transferring groups other than amino-acyl groups"/>
    <property type="evidence" value="ECO:0007669"/>
    <property type="project" value="InterPro"/>
</dbReference>
<dbReference type="PIRSF" id="PIRSF000451">
    <property type="entry name" value="PKS_III"/>
    <property type="match status" value="1"/>
</dbReference>
<reference evidence="6" key="1">
    <citation type="submission" date="2021-08" db="EMBL/GenBank/DDBJ databases">
        <title>WGS assembly of Ceratopteris richardii.</title>
        <authorList>
            <person name="Marchant D.B."/>
            <person name="Chen G."/>
            <person name="Jenkins J."/>
            <person name="Shu S."/>
            <person name="Leebens-Mack J."/>
            <person name="Grimwood J."/>
            <person name="Schmutz J."/>
            <person name="Soltis P."/>
            <person name="Soltis D."/>
            <person name="Chen Z.-H."/>
        </authorList>
    </citation>
    <scope>NUCLEOTIDE SEQUENCE</scope>
    <source>
        <strain evidence="6">Whitten #5841</strain>
        <tissue evidence="6">Leaf</tissue>
    </source>
</reference>
<dbReference type="GO" id="GO:0030639">
    <property type="term" value="P:polyketide biosynthetic process"/>
    <property type="evidence" value="ECO:0007669"/>
    <property type="project" value="TreeGrafter"/>
</dbReference>
<sequence length="377" mass="40889">MENSYMAAVVALGTATPDREVLMEAYARNYGDNMGLPPDQILLAERICSKAGIGRKYLAIPFERYSEESPNDFPRLNKRLAWYEEEAVGLAEKAARQAIEEWGGLLYEITHIIVYSTSGALSPGLDLRLIKRLGLSSSTKHFWVAFNGCHAGIMGLRTAAEIARGAGPATRVLVVWVEINSCQAQSSDPASSPANNIVVASIFGDGSAAAIVAHPSYSTSASSSPPIPHLFEVQDATSDYIDGPESAEAIVARVRETGLYAGLSKQVPELIEAHVDAFSSGMLEDMQLTYNSVNWIVHPGGRAIVDAVQNGCHLQDNQLELSRKILNDYSNMGAPTIIFTLKLLHAEHVKCRKSLEWVFALAFGPGISMEGMILRLP</sequence>
<protein>
    <recommendedName>
        <fullName evidence="8">Chalcone synthase</fullName>
    </recommendedName>
</protein>
<dbReference type="InterPro" id="IPR011141">
    <property type="entry name" value="Polyketide_synthase_type-III"/>
</dbReference>
<dbReference type="OrthoDB" id="329835at2759"/>
<gene>
    <name evidence="6" type="ORF">KP509_20G002100</name>
</gene>
<feature type="active site" description="Acyl-thioester intermediate" evidence="2">
    <location>
        <position position="149"/>
    </location>
</feature>
<feature type="domain" description="Chalcone/stilbene synthase C-terminal" evidence="5">
    <location>
        <begin position="244"/>
        <end position="375"/>
    </location>
</feature>
<organism evidence="6 7">
    <name type="scientific">Ceratopteris richardii</name>
    <name type="common">Triangle waterfern</name>
    <dbReference type="NCBI Taxonomy" id="49495"/>
    <lineage>
        <taxon>Eukaryota</taxon>
        <taxon>Viridiplantae</taxon>
        <taxon>Streptophyta</taxon>
        <taxon>Embryophyta</taxon>
        <taxon>Tracheophyta</taxon>
        <taxon>Polypodiopsida</taxon>
        <taxon>Polypodiidae</taxon>
        <taxon>Polypodiales</taxon>
        <taxon>Pteridineae</taxon>
        <taxon>Pteridaceae</taxon>
        <taxon>Parkerioideae</taxon>
        <taxon>Ceratopteris</taxon>
    </lineage>
</organism>
<comment type="similarity">
    <text evidence="1 3">Belongs to the thiolase-like superfamily. Chalcone/stilbene synthases family.</text>
</comment>
<dbReference type="Pfam" id="PF00195">
    <property type="entry name" value="Chal_sti_synt_N"/>
    <property type="match status" value="1"/>
</dbReference>
<keyword evidence="7" id="KW-1185">Reference proteome</keyword>
<dbReference type="InterPro" id="IPR016039">
    <property type="entry name" value="Thiolase-like"/>
</dbReference>
<dbReference type="CDD" id="cd00831">
    <property type="entry name" value="CHS_like"/>
    <property type="match status" value="1"/>
</dbReference>